<keyword evidence="3" id="KW-1185">Reference proteome</keyword>
<dbReference type="SUPFAM" id="SSF46785">
    <property type="entry name" value="Winged helix' DNA-binding domain"/>
    <property type="match status" value="1"/>
</dbReference>
<evidence type="ECO:0000313" key="3">
    <source>
        <dbReference type="Proteomes" id="UP001333102"/>
    </source>
</evidence>
<dbReference type="Pfam" id="PF12840">
    <property type="entry name" value="HTH_20"/>
    <property type="match status" value="1"/>
</dbReference>
<reference evidence="3" key="1">
    <citation type="submission" date="2023-12" db="EMBL/GenBank/DDBJ databases">
        <title>Novel isolates from deep terrestrial aquifers shed light on the physiology and ecology of the class Limnochordia.</title>
        <authorList>
            <person name="Karnachuk O.V."/>
            <person name="Lukina A.P."/>
            <person name="Avakyan M.R."/>
            <person name="Kadnikov V."/>
            <person name="Begmatov S."/>
            <person name="Beletsky A.V."/>
            <person name="Mardanov A.V."/>
            <person name="Ravin N.V."/>
        </authorList>
    </citation>
    <scope>NUCLEOTIDE SEQUENCE [LARGE SCALE GENOMIC DNA]</scope>
    <source>
        <strain evidence="3">LN</strain>
    </source>
</reference>
<evidence type="ECO:0000313" key="2">
    <source>
        <dbReference type="EMBL" id="WRP15335.1"/>
    </source>
</evidence>
<dbReference type="RefSeq" id="WP_324669737.1">
    <property type="nucleotide sequence ID" value="NZ_CP141614.1"/>
</dbReference>
<sequence length="240" mass="25984">MPAQPTDVAAVLADPTRFAIYERLVQSRPRSFTVQEVAEAFSLHPNVARTHLARLEEIGLVESVLEKSGRGGRPGKRYSASDEAVTLQFPRREWLTLARLLVETVERLGPDALQAAEEAAHREGVRLGRRLQGQAAPPPGGASVNGWADGARDERLVSALSEVASVQQAWRRQDGSIGLRFATCVFRELLADHGPSVCAIHRAMLRGVLEGAVGPIELHQQSSMGNGQATCDYVVIPAAR</sequence>
<protein>
    <submittedName>
        <fullName evidence="2">Helix-turn-helix domain-containing protein</fullName>
    </submittedName>
</protein>
<dbReference type="EMBL" id="CP141614">
    <property type="protein sequence ID" value="WRP15335.1"/>
    <property type="molecule type" value="Genomic_DNA"/>
</dbReference>
<dbReference type="InterPro" id="IPR036388">
    <property type="entry name" value="WH-like_DNA-bd_sf"/>
</dbReference>
<dbReference type="SMART" id="SM00418">
    <property type="entry name" value="HTH_ARSR"/>
    <property type="match status" value="1"/>
</dbReference>
<dbReference type="CDD" id="cd00090">
    <property type="entry name" value="HTH_ARSR"/>
    <property type="match status" value="1"/>
</dbReference>
<dbReference type="InterPro" id="IPR036390">
    <property type="entry name" value="WH_DNA-bd_sf"/>
</dbReference>
<feature type="domain" description="HTH arsR-type" evidence="1">
    <location>
        <begin position="7"/>
        <end position="100"/>
    </location>
</feature>
<dbReference type="Proteomes" id="UP001333102">
    <property type="component" value="Chromosome"/>
</dbReference>
<dbReference type="Gene3D" id="1.10.10.10">
    <property type="entry name" value="Winged helix-like DNA-binding domain superfamily/Winged helix DNA-binding domain"/>
    <property type="match status" value="1"/>
</dbReference>
<dbReference type="InterPro" id="IPR001845">
    <property type="entry name" value="HTH_ArsR_DNA-bd_dom"/>
</dbReference>
<name>A0ABZ1BS49_9FIRM</name>
<organism evidence="2 3">
    <name type="scientific">Geochorda subterranea</name>
    <dbReference type="NCBI Taxonomy" id="3109564"/>
    <lineage>
        <taxon>Bacteria</taxon>
        <taxon>Bacillati</taxon>
        <taxon>Bacillota</taxon>
        <taxon>Limnochordia</taxon>
        <taxon>Limnochordales</taxon>
        <taxon>Geochordaceae</taxon>
        <taxon>Geochorda</taxon>
    </lineage>
</organism>
<dbReference type="InterPro" id="IPR011991">
    <property type="entry name" value="ArsR-like_HTH"/>
</dbReference>
<evidence type="ECO:0000259" key="1">
    <source>
        <dbReference type="SMART" id="SM00418"/>
    </source>
</evidence>
<accession>A0ABZ1BS49</accession>
<proteinExistence type="predicted"/>
<gene>
    <name evidence="2" type="ORF">VLY81_03985</name>
</gene>